<keyword evidence="7" id="KW-0788">Thiol protease</keyword>
<feature type="region of interest" description="Disordered" evidence="12">
    <location>
        <begin position="758"/>
        <end position="1000"/>
    </location>
</feature>
<dbReference type="EMBL" id="AYKW01000017">
    <property type="protein sequence ID" value="PIL30047.1"/>
    <property type="molecule type" value="Genomic_DNA"/>
</dbReference>
<evidence type="ECO:0000313" key="14">
    <source>
        <dbReference type="EMBL" id="PIL30047.1"/>
    </source>
</evidence>
<feature type="compositionally biased region" description="Low complexity" evidence="12">
    <location>
        <begin position="41"/>
        <end position="53"/>
    </location>
</feature>
<dbReference type="GO" id="GO:0000407">
    <property type="term" value="C:phagophore assembly site"/>
    <property type="evidence" value="ECO:0007669"/>
    <property type="project" value="UniProtKB-SubCell"/>
</dbReference>
<keyword evidence="9" id="KW-0072">Autophagy</keyword>
<keyword evidence="6 11" id="KW-0378">Hydrolase</keyword>
<dbReference type="SUPFAM" id="SSF54001">
    <property type="entry name" value="Cysteine proteinases"/>
    <property type="match status" value="2"/>
</dbReference>
<comment type="function">
    <text evidence="11">Required for selective autophagic degradation of the nucleus (nucleophagy) as well as for mitophagy which contributes to regulate mitochondrial quantity and quality by eliminating the mitochondria to a basal level to fulfill cellular energy requirements and preventing excess ROS production.</text>
</comment>
<feature type="compositionally biased region" description="Polar residues" evidence="12">
    <location>
        <begin position="792"/>
        <end position="802"/>
    </location>
</feature>
<dbReference type="InterPro" id="IPR005078">
    <property type="entry name" value="Peptidase_C54"/>
</dbReference>
<keyword evidence="4 11" id="KW-0963">Cytoplasm</keyword>
<dbReference type="OrthoDB" id="2960936at2759"/>
<dbReference type="InterPro" id="IPR046792">
    <property type="entry name" value="Peptidase_C54_cat"/>
</dbReference>
<dbReference type="Proteomes" id="UP000230002">
    <property type="component" value="Unassembled WGS sequence"/>
</dbReference>
<feature type="region of interest" description="Disordered" evidence="12">
    <location>
        <begin position="628"/>
        <end position="663"/>
    </location>
</feature>
<dbReference type="AlphaFoldDB" id="A0A2G8S8I3"/>
<feature type="compositionally biased region" description="Low complexity" evidence="12">
    <location>
        <begin position="126"/>
        <end position="138"/>
    </location>
</feature>
<dbReference type="GO" id="GO:0000423">
    <property type="term" value="P:mitophagy"/>
    <property type="evidence" value="ECO:0007669"/>
    <property type="project" value="TreeGrafter"/>
</dbReference>
<comment type="similarity">
    <text evidence="2 11">Belongs to the peptidase C54 family.</text>
</comment>
<dbReference type="GO" id="GO:0019786">
    <property type="term" value="F:protein-phosphatidylethanolamide deconjugating activity"/>
    <property type="evidence" value="ECO:0007669"/>
    <property type="project" value="InterPro"/>
</dbReference>
<evidence type="ECO:0000256" key="6">
    <source>
        <dbReference type="ARBA" id="ARBA00022801"/>
    </source>
</evidence>
<accession>A0A2G8S8I3</accession>
<evidence type="ECO:0000313" key="15">
    <source>
        <dbReference type="Proteomes" id="UP000230002"/>
    </source>
</evidence>
<evidence type="ECO:0000256" key="12">
    <source>
        <dbReference type="SAM" id="MobiDB-lite"/>
    </source>
</evidence>
<reference evidence="14 15" key="1">
    <citation type="journal article" date="2015" name="Sci. Rep.">
        <title>Chromosome-level genome map provides insights into diverse defense mechanisms in the medicinal fungus Ganoderma sinense.</title>
        <authorList>
            <person name="Zhu Y."/>
            <person name="Xu J."/>
            <person name="Sun C."/>
            <person name="Zhou S."/>
            <person name="Xu H."/>
            <person name="Nelson D.R."/>
            <person name="Qian J."/>
            <person name="Song J."/>
            <person name="Luo H."/>
            <person name="Xiang L."/>
            <person name="Li Y."/>
            <person name="Xu Z."/>
            <person name="Ji A."/>
            <person name="Wang L."/>
            <person name="Lu S."/>
            <person name="Hayward A."/>
            <person name="Sun W."/>
            <person name="Li X."/>
            <person name="Schwartz D.C."/>
            <person name="Wang Y."/>
            <person name="Chen S."/>
        </authorList>
    </citation>
    <scope>NUCLEOTIDE SEQUENCE [LARGE SCALE GENOMIC DNA]</scope>
    <source>
        <strain evidence="14 15">ZZ0214-1</strain>
    </source>
</reference>
<dbReference type="GO" id="GO:0015031">
    <property type="term" value="P:protein transport"/>
    <property type="evidence" value="ECO:0007669"/>
    <property type="project" value="UniProtKB-KW"/>
</dbReference>
<dbReference type="GO" id="GO:0034727">
    <property type="term" value="P:piecemeal microautophagy of the nucleus"/>
    <property type="evidence" value="ECO:0007669"/>
    <property type="project" value="TreeGrafter"/>
</dbReference>
<dbReference type="GO" id="GO:0035973">
    <property type="term" value="P:aggrephagy"/>
    <property type="evidence" value="ECO:0007669"/>
    <property type="project" value="TreeGrafter"/>
</dbReference>
<dbReference type="GO" id="GO:0004197">
    <property type="term" value="F:cysteine-type endopeptidase activity"/>
    <property type="evidence" value="ECO:0007669"/>
    <property type="project" value="TreeGrafter"/>
</dbReference>
<gene>
    <name evidence="14" type="ORF">GSI_07959</name>
</gene>
<sequence length="1000" mass="108591">MSTKSSRASPSPSSPTTSNHGPKLPKFLKTNRDRSKSMLDTTGSPTPSSSSSSPAPPETPKHKKSSRRGSMFRDAGSRRQSQDVDPGDVSILRDGEDAPDEPPVIVEPSNAPRPRTRSERPLSDNYPSAAYYSPGSSSRLTDLPTRLSGWFAHTFSNSSTDLSLPSLLSQQHLSASVSPKGKGSALLTAARQSKGHIDKAMRYLLDSDAMPDKCPEPIWLLGVQHPGYEPAPFATDVHPSPARRGSADSRRGSGFRSSTSSPSSPNSTHQDPSLSQSQPPSSSSSSNATLKDTKDPSKNWPPVFYADFTSRIWLTYRSQFFPIRDTTLAALEAEVHESSTGLPSSPPTKRWNWLGGEKGWTSDAGWGCMLRTGQSLLANALLHLHLGRDWRRPPHPVYTADYATYVQIITWFLDTPSPLCPFSVHRMALVGKDLGKDVGQWFGPSTAAGAIKTLVHNFPDAGLGVAVATDSTLYESDVYGASRSSVYSTRRHGHGRMEWGDRAVLVLVGIRLGIEGVNPLYYNTIKTLYTFPQTVGIAGGRPSSSYYFVGSQSDNLFYLDPHHARPAIPLRPPARATNDAYERQSSPEAYGSDRERDKERQFRTMHHVRAPTSPMSIRSNSSAASSFSYRSAALQPSPLQQQLSTSSASTSHSDSSQSHNNLHTRWQSASALPDESAEMDSRELGLGADLDPLQRHFVTAYSQAELRTFHCDRVRKMPLSGLDPSMLLGFLCKDEGEWLDLKDRITELFRTNKSIFSLANEPPHYPSDSDDMGLESISEPDIDMPDDDEFSLGNSPAGSMQDSAPGGSVKSEVDTEEDPIAPLTPSAGKPSFDIDAPERMKRSASNQSTQDSLSFDDEDDEEWADPPEFSDPHLPLADPVSVARGSSSPEVPPVMKATRSTSSTASRDTTGTGKTTRRKAKKGSSGGGSAKAARAAQQLEVQVQYPFPAGDPEDEEPEPPPTAQVQGKRVPQMRTAKARDGGRTQSGGIKGILMDDADDF</sequence>
<dbReference type="InterPro" id="IPR038765">
    <property type="entry name" value="Papain-like_cys_pep_sf"/>
</dbReference>
<comment type="caution">
    <text evidence="14">The sequence shown here is derived from an EMBL/GenBank/DDBJ whole genome shotgun (WGS) entry which is preliminary data.</text>
</comment>
<dbReference type="PANTHER" id="PTHR22624">
    <property type="entry name" value="CYSTEINE PROTEASE ATG4"/>
    <property type="match status" value="1"/>
</dbReference>
<comment type="subcellular location">
    <subcellularLocation>
        <location evidence="11">Nucleus</location>
    </subcellularLocation>
    <subcellularLocation>
        <location evidence="11">Cytoplasm</location>
    </subcellularLocation>
    <subcellularLocation>
        <location evidence="1">Preautophagosomal structure</location>
    </subcellularLocation>
</comment>
<dbReference type="PANTHER" id="PTHR22624:SF49">
    <property type="entry name" value="CYSTEINE PROTEASE"/>
    <property type="match status" value="1"/>
</dbReference>
<feature type="compositionally biased region" description="Acidic residues" evidence="12">
    <location>
        <begin position="768"/>
        <end position="790"/>
    </location>
</feature>
<keyword evidence="3" id="KW-0813">Transport</keyword>
<evidence type="ECO:0000259" key="13">
    <source>
        <dbReference type="Pfam" id="PF03416"/>
    </source>
</evidence>
<comment type="catalytic activity">
    <reaction evidence="10">
        <text>[protein]-C-terminal L-amino acid-glycyl-phosphatidylethanolamide + H2O = [protein]-C-terminal L-amino acid-glycine + a 1,2-diacyl-sn-glycero-3-phosphoethanolamine</text>
        <dbReference type="Rhea" id="RHEA:67548"/>
        <dbReference type="Rhea" id="RHEA-COMP:17323"/>
        <dbReference type="Rhea" id="RHEA-COMP:17324"/>
        <dbReference type="ChEBI" id="CHEBI:15377"/>
        <dbReference type="ChEBI" id="CHEBI:64612"/>
        <dbReference type="ChEBI" id="CHEBI:172940"/>
        <dbReference type="ChEBI" id="CHEBI:172941"/>
    </reaction>
    <physiologicalReaction direction="left-to-right" evidence="10">
        <dbReference type="Rhea" id="RHEA:67549"/>
    </physiologicalReaction>
</comment>
<keyword evidence="8" id="KW-0653">Protein transport</keyword>
<keyword evidence="15" id="KW-1185">Reference proteome</keyword>
<feature type="region of interest" description="Disordered" evidence="12">
    <location>
        <begin position="567"/>
        <end position="599"/>
    </location>
</feature>
<feature type="compositionally biased region" description="Low complexity" evidence="12">
    <location>
        <begin position="897"/>
        <end position="914"/>
    </location>
</feature>
<feature type="compositionally biased region" description="Low complexity" evidence="12">
    <location>
        <begin position="252"/>
        <end position="286"/>
    </location>
</feature>
<feature type="region of interest" description="Disordered" evidence="12">
    <location>
        <begin position="231"/>
        <end position="296"/>
    </location>
</feature>
<evidence type="ECO:0000256" key="8">
    <source>
        <dbReference type="ARBA" id="ARBA00022927"/>
    </source>
</evidence>
<evidence type="ECO:0000256" key="7">
    <source>
        <dbReference type="ARBA" id="ARBA00022807"/>
    </source>
</evidence>
<dbReference type="Pfam" id="PF03416">
    <property type="entry name" value="Peptidase_C54"/>
    <property type="match status" value="1"/>
</dbReference>
<feature type="compositionally biased region" description="Acidic residues" evidence="12">
    <location>
        <begin position="854"/>
        <end position="865"/>
    </location>
</feature>
<protein>
    <recommendedName>
        <fullName evidence="11">Cysteine protease</fullName>
        <ecNumber evidence="11">3.4.22.-</ecNumber>
    </recommendedName>
</protein>
<dbReference type="GO" id="GO:0005634">
    <property type="term" value="C:nucleus"/>
    <property type="evidence" value="ECO:0007669"/>
    <property type="project" value="UniProtKB-SubCell"/>
</dbReference>
<feature type="domain" description="Peptidase C54 catalytic" evidence="13">
    <location>
        <begin position="304"/>
        <end position="743"/>
    </location>
</feature>
<keyword evidence="11" id="KW-0539">Nucleus</keyword>
<dbReference type="STRING" id="1077348.A0A2G8S8I3"/>
<proteinExistence type="inferred from homology"/>
<evidence type="ECO:0000256" key="11">
    <source>
        <dbReference type="RuleBase" id="RU363115"/>
    </source>
</evidence>
<evidence type="ECO:0000256" key="10">
    <source>
        <dbReference type="ARBA" id="ARBA00029362"/>
    </source>
</evidence>
<evidence type="ECO:0000256" key="3">
    <source>
        <dbReference type="ARBA" id="ARBA00022448"/>
    </source>
</evidence>
<feature type="compositionally biased region" description="Low complexity" evidence="12">
    <location>
        <begin position="628"/>
        <end position="659"/>
    </location>
</feature>
<evidence type="ECO:0000256" key="9">
    <source>
        <dbReference type="ARBA" id="ARBA00023006"/>
    </source>
</evidence>
<evidence type="ECO:0000256" key="2">
    <source>
        <dbReference type="ARBA" id="ARBA00010958"/>
    </source>
</evidence>
<keyword evidence="5 11" id="KW-0645">Protease</keyword>
<feature type="region of interest" description="Disordered" evidence="12">
    <location>
        <begin position="1"/>
        <end position="139"/>
    </location>
</feature>
<organism evidence="14 15">
    <name type="scientific">Ganoderma sinense ZZ0214-1</name>
    <dbReference type="NCBI Taxonomy" id="1077348"/>
    <lineage>
        <taxon>Eukaryota</taxon>
        <taxon>Fungi</taxon>
        <taxon>Dikarya</taxon>
        <taxon>Basidiomycota</taxon>
        <taxon>Agaricomycotina</taxon>
        <taxon>Agaricomycetes</taxon>
        <taxon>Polyporales</taxon>
        <taxon>Polyporaceae</taxon>
        <taxon>Ganoderma</taxon>
    </lineage>
</organism>
<dbReference type="GO" id="GO:0016485">
    <property type="term" value="P:protein processing"/>
    <property type="evidence" value="ECO:0007669"/>
    <property type="project" value="TreeGrafter"/>
</dbReference>
<name>A0A2G8S8I3_9APHY</name>
<evidence type="ECO:0000256" key="4">
    <source>
        <dbReference type="ARBA" id="ARBA00022490"/>
    </source>
</evidence>
<evidence type="ECO:0000256" key="5">
    <source>
        <dbReference type="ARBA" id="ARBA00022670"/>
    </source>
</evidence>
<feature type="compositionally biased region" description="Polar residues" evidence="12">
    <location>
        <begin position="843"/>
        <end position="853"/>
    </location>
</feature>
<evidence type="ECO:0000256" key="1">
    <source>
        <dbReference type="ARBA" id="ARBA00004329"/>
    </source>
</evidence>
<feature type="compositionally biased region" description="Low complexity" evidence="12">
    <location>
        <begin position="1"/>
        <end position="18"/>
    </location>
</feature>
<dbReference type="EC" id="3.4.22.-" evidence="11"/>
<dbReference type="GO" id="GO:0000045">
    <property type="term" value="P:autophagosome assembly"/>
    <property type="evidence" value="ECO:0007669"/>
    <property type="project" value="TreeGrafter"/>
</dbReference>